<dbReference type="AlphaFoldDB" id="A0A8J3HWX4"/>
<reference evidence="1" key="1">
    <citation type="submission" date="2020-10" db="EMBL/GenBank/DDBJ databases">
        <title>Taxonomic study of unclassified bacteria belonging to the class Ktedonobacteria.</title>
        <authorList>
            <person name="Yabe S."/>
            <person name="Wang C.M."/>
            <person name="Zheng Y."/>
            <person name="Sakai Y."/>
            <person name="Cavaletti L."/>
            <person name="Monciardini P."/>
            <person name="Donadio S."/>
        </authorList>
    </citation>
    <scope>NUCLEOTIDE SEQUENCE</scope>
    <source>
        <strain evidence="1">SOSP1-1</strain>
    </source>
</reference>
<organism evidence="1 2">
    <name type="scientific">Ktedonospora formicarum</name>
    <dbReference type="NCBI Taxonomy" id="2778364"/>
    <lineage>
        <taxon>Bacteria</taxon>
        <taxon>Bacillati</taxon>
        <taxon>Chloroflexota</taxon>
        <taxon>Ktedonobacteria</taxon>
        <taxon>Ktedonobacterales</taxon>
        <taxon>Ktedonobacteraceae</taxon>
        <taxon>Ktedonospora</taxon>
    </lineage>
</organism>
<name>A0A8J3HWX4_9CHLR</name>
<comment type="caution">
    <text evidence="1">The sequence shown here is derived from an EMBL/GenBank/DDBJ whole genome shotgun (WGS) entry which is preliminary data.</text>
</comment>
<evidence type="ECO:0000313" key="2">
    <source>
        <dbReference type="Proteomes" id="UP000612362"/>
    </source>
</evidence>
<gene>
    <name evidence="1" type="ORF">KSX_02710</name>
</gene>
<keyword evidence="2" id="KW-1185">Reference proteome</keyword>
<sequence length="71" mass="8264">MYMSTNRRRLHIRSSLGSLQERGTEHPFEEHLIETFLSAKGMYTASWRDLPIATCMLNFGPFYTPIARSLE</sequence>
<proteinExistence type="predicted"/>
<accession>A0A8J3HWX4</accession>
<evidence type="ECO:0000313" key="1">
    <source>
        <dbReference type="EMBL" id="GHO42108.1"/>
    </source>
</evidence>
<protein>
    <submittedName>
        <fullName evidence="1">Uncharacterized protein</fullName>
    </submittedName>
</protein>
<dbReference type="Proteomes" id="UP000612362">
    <property type="component" value="Unassembled WGS sequence"/>
</dbReference>
<dbReference type="EMBL" id="BNJF01000001">
    <property type="protein sequence ID" value="GHO42108.1"/>
    <property type="molecule type" value="Genomic_DNA"/>
</dbReference>